<comment type="caution">
    <text evidence="1">The sequence shown here is derived from an EMBL/GenBank/DDBJ whole genome shotgun (WGS) entry which is preliminary data.</text>
</comment>
<accession>A0ABP8AP19</accession>
<organism evidence="1 2">
    <name type="scientific">Streptosporangium oxazolinicum</name>
    <dbReference type="NCBI Taxonomy" id="909287"/>
    <lineage>
        <taxon>Bacteria</taxon>
        <taxon>Bacillati</taxon>
        <taxon>Actinomycetota</taxon>
        <taxon>Actinomycetes</taxon>
        <taxon>Streptosporangiales</taxon>
        <taxon>Streptosporangiaceae</taxon>
        <taxon>Streptosporangium</taxon>
    </lineage>
</organism>
<keyword evidence="2" id="KW-1185">Reference proteome</keyword>
<name>A0ABP8AP19_9ACTN</name>
<dbReference type="Proteomes" id="UP001501251">
    <property type="component" value="Unassembled WGS sequence"/>
</dbReference>
<gene>
    <name evidence="1" type="ORF">GCM10022252_20230</name>
</gene>
<dbReference type="RefSeq" id="WP_344917429.1">
    <property type="nucleotide sequence ID" value="NZ_BAABAQ010000003.1"/>
</dbReference>
<dbReference type="EMBL" id="BAABAQ010000003">
    <property type="protein sequence ID" value="GAA4187160.1"/>
    <property type="molecule type" value="Genomic_DNA"/>
</dbReference>
<proteinExistence type="predicted"/>
<evidence type="ECO:0000313" key="1">
    <source>
        <dbReference type="EMBL" id="GAA4187160.1"/>
    </source>
</evidence>
<sequence>MSNQPPPPRIAIKGHHHAIRVGSWSVLCTWDGRSKKVGPAQMVIIPHPEGDPEEIAKGITPGVLRAIPLGEIIKSERMTTQTAAATLAKKEARESGASAASQIKRMVTDQPRPGRAGRPPIFYATVAFAYTSALIAKEDSPVAWLTQQIGADRKTVENWLRLAREEHGMLTTATHGVAEGILTPKAERALMDAAKAAQNRP</sequence>
<reference evidence="2" key="1">
    <citation type="journal article" date="2019" name="Int. J. Syst. Evol. Microbiol.">
        <title>The Global Catalogue of Microorganisms (GCM) 10K type strain sequencing project: providing services to taxonomists for standard genome sequencing and annotation.</title>
        <authorList>
            <consortium name="The Broad Institute Genomics Platform"/>
            <consortium name="The Broad Institute Genome Sequencing Center for Infectious Disease"/>
            <person name="Wu L."/>
            <person name="Ma J."/>
        </authorList>
    </citation>
    <scope>NUCLEOTIDE SEQUENCE [LARGE SCALE GENOMIC DNA]</scope>
    <source>
        <strain evidence="2">JCM 17388</strain>
    </source>
</reference>
<protein>
    <submittedName>
        <fullName evidence="1">Uncharacterized protein</fullName>
    </submittedName>
</protein>
<evidence type="ECO:0000313" key="2">
    <source>
        <dbReference type="Proteomes" id="UP001501251"/>
    </source>
</evidence>